<dbReference type="EMBL" id="JQ182736">
    <property type="protein sequence ID" value="AFM76563.1"/>
    <property type="molecule type" value="Genomic_DNA"/>
</dbReference>
<dbReference type="GeneID" id="14182166"/>
<reference evidence="2" key="1">
    <citation type="submission" date="2011-12" db="EMBL/GenBank/DDBJ databases">
        <authorList>
            <person name="Kropinski A.M."/>
            <person name="Lingohr E.J."/>
            <person name="Johnson R.P."/>
        </authorList>
    </citation>
    <scope>NUCLEOTIDE SEQUENCE [LARGE SCALE GENOMIC DNA]</scope>
</reference>
<dbReference type="Proteomes" id="UP000201874">
    <property type="component" value="Segment"/>
</dbReference>
<keyword evidence="2" id="KW-1185">Reference proteome</keyword>
<evidence type="ECO:0000313" key="1">
    <source>
        <dbReference type="EMBL" id="AFM76563.1"/>
    </source>
</evidence>
<dbReference type="OrthoDB" id="20190at10239"/>
<accession>K7PMJ9</accession>
<protein>
    <submittedName>
        <fullName evidence="1">Putative fusion protein</fullName>
    </submittedName>
</protein>
<name>K7PMJ9_9CAUD</name>
<sequence>MIWIHTYYTGKFNSVMHKRMYDSYESAKAQQAVLGGDISILQEGLIMFGLTQPQFNAVRAQAKKLNEAVDKLTSKQKQDNDIMKAIICEFHSPVSTIIEKMKFVWVAGYLAGRVGKREDGEQIYD</sequence>
<dbReference type="RefSeq" id="YP_007112213.1">
    <property type="nucleotide sequence ID" value="NC_019718.1"/>
</dbReference>
<dbReference type="KEGG" id="vg:14182166"/>
<evidence type="ECO:0000313" key="2">
    <source>
        <dbReference type="Proteomes" id="UP000201874"/>
    </source>
</evidence>
<organism evidence="1 2">
    <name type="scientific">Enterobacteria phage vB_EcoS_Rogue1</name>
    <dbReference type="NCBI Taxonomy" id="1147155"/>
    <lineage>
        <taxon>Viruses</taxon>
        <taxon>Duplodnaviria</taxon>
        <taxon>Heunggongvirae</taxon>
        <taxon>Uroviricota</taxon>
        <taxon>Caudoviricetes</taxon>
        <taxon>Drexlerviridae</taxon>
        <taxon>Rogunavirinae</taxon>
        <taxon>Rogunavirus</taxon>
        <taxon>Rogunavirus rogue1</taxon>
    </lineage>
</organism>
<proteinExistence type="predicted"/>
<gene>
    <name evidence="1" type="ORF">Rogue1_0011</name>
</gene>